<feature type="domain" description="Helix-hairpin-helix DNA-binding motif class 1" evidence="2">
    <location>
        <begin position="199"/>
        <end position="218"/>
    </location>
</feature>
<dbReference type="EMBL" id="JBCEWA010000002">
    <property type="protein sequence ID" value="MEL5987272.1"/>
    <property type="molecule type" value="Genomic_DNA"/>
</dbReference>
<dbReference type="SMART" id="SM00278">
    <property type="entry name" value="HhH1"/>
    <property type="match status" value="2"/>
</dbReference>
<proteinExistence type="predicted"/>
<dbReference type="InterPro" id="IPR003583">
    <property type="entry name" value="Hlx-hairpin-Hlx_DNA-bd_motif"/>
</dbReference>
<feature type="domain" description="Helix-hairpin-helix DNA-binding motif class 1" evidence="2">
    <location>
        <begin position="169"/>
        <end position="188"/>
    </location>
</feature>
<gene>
    <name evidence="3" type="ORF">AAF454_02385</name>
</gene>
<feature type="region of interest" description="Disordered" evidence="1">
    <location>
        <begin position="129"/>
        <end position="155"/>
    </location>
</feature>
<dbReference type="Pfam" id="PF12836">
    <property type="entry name" value="HHH_3"/>
    <property type="match status" value="1"/>
</dbReference>
<dbReference type="InterPro" id="IPR004509">
    <property type="entry name" value="Competence_ComEA_HhH"/>
</dbReference>
<dbReference type="PANTHER" id="PTHR21180:SF32">
    <property type="entry name" value="ENDONUCLEASE_EXONUCLEASE_PHOSPHATASE FAMILY DOMAIN-CONTAINING PROTEIN 1"/>
    <property type="match status" value="1"/>
</dbReference>
<comment type="caution">
    <text evidence="3">The sequence shown here is derived from an EMBL/GenBank/DDBJ whole genome shotgun (WGS) entry which is preliminary data.</text>
</comment>
<evidence type="ECO:0000259" key="2">
    <source>
        <dbReference type="SMART" id="SM00278"/>
    </source>
</evidence>
<keyword evidence="4" id="KW-1185">Reference proteome</keyword>
<evidence type="ECO:0000256" key="1">
    <source>
        <dbReference type="SAM" id="MobiDB-lite"/>
    </source>
</evidence>
<dbReference type="SUPFAM" id="SSF47781">
    <property type="entry name" value="RuvA domain 2-like"/>
    <property type="match status" value="1"/>
</dbReference>
<dbReference type="Proteomes" id="UP001398420">
    <property type="component" value="Unassembled WGS sequence"/>
</dbReference>
<organism evidence="3 4">
    <name type="scientific">Kurthia gibsonii</name>
    <dbReference type="NCBI Taxonomy" id="33946"/>
    <lineage>
        <taxon>Bacteria</taxon>
        <taxon>Bacillati</taxon>
        <taxon>Bacillota</taxon>
        <taxon>Bacilli</taxon>
        <taxon>Bacillales</taxon>
        <taxon>Caryophanaceae</taxon>
        <taxon>Kurthia</taxon>
    </lineage>
</organism>
<name>A0ABU9LI56_9BACL</name>
<dbReference type="InterPro" id="IPR019554">
    <property type="entry name" value="Soluble_ligand-bd"/>
</dbReference>
<dbReference type="RefSeq" id="WP_342302629.1">
    <property type="nucleotide sequence ID" value="NZ_JBCEWA010000002.1"/>
</dbReference>
<dbReference type="InterPro" id="IPR051675">
    <property type="entry name" value="Endo/Exo/Phosphatase_dom_1"/>
</dbReference>
<protein>
    <submittedName>
        <fullName evidence="3">Helix-hairpin-helix domain-containing protein</fullName>
    </submittedName>
</protein>
<dbReference type="PANTHER" id="PTHR21180">
    <property type="entry name" value="ENDONUCLEASE/EXONUCLEASE/PHOSPHATASE FAMILY DOMAIN-CONTAINING PROTEIN 1"/>
    <property type="match status" value="1"/>
</dbReference>
<evidence type="ECO:0000313" key="3">
    <source>
        <dbReference type="EMBL" id="MEL5987272.1"/>
    </source>
</evidence>
<evidence type="ECO:0000313" key="4">
    <source>
        <dbReference type="Proteomes" id="UP001398420"/>
    </source>
</evidence>
<dbReference type="Pfam" id="PF10531">
    <property type="entry name" value="SLBB"/>
    <property type="match status" value="1"/>
</dbReference>
<dbReference type="InterPro" id="IPR010994">
    <property type="entry name" value="RuvA_2-like"/>
</dbReference>
<reference evidence="3 4" key="1">
    <citation type="submission" date="2024-04" db="EMBL/GenBank/DDBJ databases">
        <authorList>
            <person name="Wu Y.S."/>
            <person name="Zhang L."/>
        </authorList>
    </citation>
    <scope>NUCLEOTIDE SEQUENCE [LARGE SCALE GENOMIC DNA]</scope>
    <source>
        <strain evidence="3 4">KG-01</strain>
    </source>
</reference>
<dbReference type="Gene3D" id="3.10.560.10">
    <property type="entry name" value="Outer membrane lipoprotein wza domain like"/>
    <property type="match status" value="1"/>
</dbReference>
<dbReference type="Gene3D" id="1.10.150.280">
    <property type="entry name" value="AF1531-like domain"/>
    <property type="match status" value="1"/>
</dbReference>
<dbReference type="NCBIfam" id="TIGR00426">
    <property type="entry name" value="competence protein ComEA helix-hairpin-helix repeat region"/>
    <property type="match status" value="1"/>
</dbReference>
<feature type="compositionally biased region" description="Low complexity" evidence="1">
    <location>
        <begin position="136"/>
        <end position="147"/>
    </location>
</feature>
<sequence length="222" mass="24077">MPSFFIQYKKHLGILLLVIGTISLYLWTKKEPSLQATQEPTSLIQPVEVPPTSTETPNKQTNSTQLTSTAIIVDVKGAVKKPGIYQLDVEARVMDAIREAGGYNQSANPKAINLAEKLKDEMVVYVPKKGEKTDHTPVSTPPATSTTQGNTSSSPEQTALVNLNTADETQLQTLTGIGPAKAKAIIAYRTESGLFQTIDDLKKVTGFGEKTFEKLKSSITVQ</sequence>
<accession>A0ABU9LI56</accession>